<dbReference type="EMBL" id="CP014672">
    <property type="protein sequence ID" value="ANW98653.1"/>
    <property type="molecule type" value="Genomic_DNA"/>
</dbReference>
<feature type="transmembrane region" description="Helical" evidence="1">
    <location>
        <begin position="63"/>
        <end position="81"/>
    </location>
</feature>
<keyword evidence="1" id="KW-1133">Transmembrane helix</keyword>
<dbReference type="InterPro" id="IPR054331">
    <property type="entry name" value="LiaF_TM"/>
</dbReference>
<proteinExistence type="predicted"/>
<feature type="transmembrane region" description="Helical" evidence="1">
    <location>
        <begin position="141"/>
        <end position="159"/>
    </location>
</feature>
<dbReference type="OrthoDB" id="49365at2"/>
<feature type="transmembrane region" description="Helical" evidence="1">
    <location>
        <begin position="87"/>
        <end position="109"/>
    </location>
</feature>
<dbReference type="Proteomes" id="UP000092971">
    <property type="component" value="Chromosome"/>
</dbReference>
<name>A0A1B1YD03_THEST</name>
<feature type="transmembrane region" description="Helical" evidence="1">
    <location>
        <begin position="9"/>
        <end position="30"/>
    </location>
</feature>
<feature type="transmembrane region" description="Helical" evidence="1">
    <location>
        <begin position="36"/>
        <end position="56"/>
    </location>
</feature>
<accession>A0A1B1YD03</accession>
<feature type="domain" description="LiaF transmembrane" evidence="2">
    <location>
        <begin position="11"/>
        <end position="97"/>
    </location>
</feature>
<keyword evidence="1" id="KW-0812">Transmembrane</keyword>
<dbReference type="AlphaFoldDB" id="A0A1B1YD03"/>
<keyword evidence="1" id="KW-0472">Membrane</keyword>
<reference evidence="3 4" key="1">
    <citation type="submission" date="2016-02" db="EMBL/GenBank/DDBJ databases">
        <title>Comparison of Clostridium stercorarium subspecies using comparative genomics and transcriptomics.</title>
        <authorList>
            <person name="Schellenberg J."/>
            <person name="Thallinger G."/>
            <person name="Levin D.B."/>
            <person name="Zhang X."/>
            <person name="Alvare G."/>
            <person name="Fristensky B."/>
            <person name="Sparling R."/>
        </authorList>
    </citation>
    <scope>NUCLEOTIDE SEQUENCE [LARGE SCALE GENOMIC DNA]</scope>
    <source>
        <strain evidence="3 4">DSM 2910</strain>
    </source>
</reference>
<dbReference type="RefSeq" id="WP_015358985.1">
    <property type="nucleotide sequence ID" value="NZ_CP014672.1"/>
</dbReference>
<organism evidence="3 4">
    <name type="scientific">Thermoclostridium stercorarium subsp. thermolacticum DSM 2910</name>
    <dbReference type="NCBI Taxonomy" id="1121336"/>
    <lineage>
        <taxon>Bacteria</taxon>
        <taxon>Bacillati</taxon>
        <taxon>Bacillota</taxon>
        <taxon>Clostridia</taxon>
        <taxon>Eubacteriales</taxon>
        <taxon>Oscillospiraceae</taxon>
        <taxon>Thermoclostridium</taxon>
    </lineage>
</organism>
<evidence type="ECO:0000313" key="4">
    <source>
        <dbReference type="Proteomes" id="UP000092971"/>
    </source>
</evidence>
<protein>
    <recommendedName>
        <fullName evidence="2">LiaF transmembrane domain-containing protein</fullName>
    </recommendedName>
</protein>
<evidence type="ECO:0000256" key="1">
    <source>
        <dbReference type="SAM" id="Phobius"/>
    </source>
</evidence>
<evidence type="ECO:0000259" key="2">
    <source>
        <dbReference type="Pfam" id="PF22570"/>
    </source>
</evidence>
<evidence type="ECO:0000313" key="3">
    <source>
        <dbReference type="EMBL" id="ANW98653.1"/>
    </source>
</evidence>
<feature type="transmembrane region" description="Helical" evidence="1">
    <location>
        <begin position="116"/>
        <end position="135"/>
    </location>
</feature>
<dbReference type="Pfam" id="PF22570">
    <property type="entry name" value="LiaF-TM"/>
    <property type="match status" value="1"/>
</dbReference>
<gene>
    <name evidence="3" type="ORF">CSTERTH_06210</name>
</gene>
<sequence length="175" mass="19534">MDNRKNGKFGLGVTLICIGILLTLSTFGVIPSIGELLAKFWPLIFIFVSVLFHAGYYSDRKNVGLLVPGGIFLTLGIVFQTSELWDIYNVMWPGVFLAPAVGLFELYYFGNREKGLLIPVGILTCFSLFLFTFTIRNLRGFSKFILPIGLIIAGVIILINDRKNGHESNQNYGDF</sequence>